<dbReference type="Proteomes" id="UP000488299">
    <property type="component" value="Unassembled WGS sequence"/>
</dbReference>
<dbReference type="InterPro" id="IPR011990">
    <property type="entry name" value="TPR-like_helical_dom_sf"/>
</dbReference>
<organism evidence="1 2">
    <name type="scientific">Rudanella paleaurantiibacter</name>
    <dbReference type="NCBI Taxonomy" id="2614655"/>
    <lineage>
        <taxon>Bacteria</taxon>
        <taxon>Pseudomonadati</taxon>
        <taxon>Bacteroidota</taxon>
        <taxon>Cytophagia</taxon>
        <taxon>Cytophagales</taxon>
        <taxon>Cytophagaceae</taxon>
        <taxon>Rudanella</taxon>
    </lineage>
</organism>
<accession>A0A7J5U4T2</accession>
<dbReference type="Gene3D" id="1.25.40.10">
    <property type="entry name" value="Tetratricopeptide repeat domain"/>
    <property type="match status" value="1"/>
</dbReference>
<evidence type="ECO:0000313" key="1">
    <source>
        <dbReference type="EMBL" id="KAB7732703.1"/>
    </source>
</evidence>
<keyword evidence="2" id="KW-1185">Reference proteome</keyword>
<gene>
    <name evidence="1" type="ORF">F5984_01765</name>
</gene>
<comment type="caution">
    <text evidence="1">The sequence shown here is derived from an EMBL/GenBank/DDBJ whole genome shotgun (WGS) entry which is preliminary data.</text>
</comment>
<protein>
    <submittedName>
        <fullName evidence="1">Tetratricopeptide repeat protein</fullName>
    </submittedName>
</protein>
<name>A0A7J5U4T2_9BACT</name>
<dbReference type="AlphaFoldDB" id="A0A7J5U4T2"/>
<sequence length="107" mass="12743">MNTERIQQLLQFVQDEPHEPFNVYALAMEYLNTNPGQAQHYFEKLLNEHPQYLPTYYHAAQLYADLGDRTKAAMYYDFGLQLARQQGNQKTFDELQRAYRAFQDDDE</sequence>
<reference evidence="1 2" key="1">
    <citation type="submission" date="2019-10" db="EMBL/GenBank/DDBJ databases">
        <title>Rudanella paleaurantiibacter sp. nov., isolated from sludge.</title>
        <authorList>
            <person name="Xu S.Q."/>
        </authorList>
    </citation>
    <scope>NUCLEOTIDE SEQUENCE [LARGE SCALE GENOMIC DNA]</scope>
    <source>
        <strain evidence="1 2">HX-22-17</strain>
    </source>
</reference>
<dbReference type="SUPFAM" id="SSF48452">
    <property type="entry name" value="TPR-like"/>
    <property type="match status" value="1"/>
</dbReference>
<dbReference type="RefSeq" id="WP_152122231.1">
    <property type="nucleotide sequence ID" value="NZ_WELI01000001.1"/>
</dbReference>
<evidence type="ECO:0000313" key="2">
    <source>
        <dbReference type="Proteomes" id="UP000488299"/>
    </source>
</evidence>
<dbReference type="EMBL" id="WELI01000001">
    <property type="protein sequence ID" value="KAB7732703.1"/>
    <property type="molecule type" value="Genomic_DNA"/>
</dbReference>
<proteinExistence type="predicted"/>